<gene>
    <name evidence="1" type="ORF">BAE39_12040</name>
</gene>
<dbReference type="Pfam" id="PF07040">
    <property type="entry name" value="DUF1326"/>
    <property type="match status" value="1"/>
</dbReference>
<comment type="caution">
    <text evidence="1">The sequence shown here is derived from an EMBL/GenBank/DDBJ whole genome shotgun (WGS) entry which is preliminary data.</text>
</comment>
<proteinExistence type="predicted"/>
<organism evidence="1 2">
    <name type="scientific">Rhizobium loti</name>
    <name type="common">Mesorhizobium loti</name>
    <dbReference type="NCBI Taxonomy" id="381"/>
    <lineage>
        <taxon>Bacteria</taxon>
        <taxon>Pseudomonadati</taxon>
        <taxon>Pseudomonadota</taxon>
        <taxon>Alphaproteobacteria</taxon>
        <taxon>Hyphomicrobiales</taxon>
        <taxon>Phyllobacteriaceae</taxon>
        <taxon>Mesorhizobium</taxon>
    </lineage>
</organism>
<evidence type="ECO:0000313" key="2">
    <source>
        <dbReference type="Proteomes" id="UP000093748"/>
    </source>
</evidence>
<sequence length="211" mass="22935">MANVKWTMKAREFVNCNCAYGCPCQFNAMPTHGFCQAVTGIEIESGHHGATKLDGLRLVGIFRWPGAIHQGGGEAAVVVDERASEAQREALLRILGGQDTKPGATIFEVFSTTLEKFHDPIFAPIEFEVDVDARTGRLHVEGVADGHGEPIKNPVTGAEHRARIDLPHGFEYAMAEIGRGWTKATGPIKFEVADTHSHFANLHLTQSGVVH</sequence>
<reference evidence="2" key="1">
    <citation type="submission" date="2016-06" db="EMBL/GenBank/DDBJ databases">
        <title>NZP2037 Pacbio-Illumina hybrid assembly.</title>
        <authorList>
            <person name="Ramsay J.P."/>
        </authorList>
    </citation>
    <scope>NUCLEOTIDE SEQUENCE [LARGE SCALE GENOMIC DNA]</scope>
    <source>
        <strain evidence="2">R7ANS::ICEMlSym2042</strain>
    </source>
</reference>
<evidence type="ECO:0000313" key="1">
    <source>
        <dbReference type="EMBL" id="OBP76807.1"/>
    </source>
</evidence>
<dbReference type="RefSeq" id="WP_010915394.1">
    <property type="nucleotide sequence ID" value="NZ_LZTH01000045.1"/>
</dbReference>
<dbReference type="EMBL" id="LZTJ01000012">
    <property type="protein sequence ID" value="OBP76807.1"/>
    <property type="molecule type" value="Genomic_DNA"/>
</dbReference>
<protein>
    <recommendedName>
        <fullName evidence="3">DUF1326 domain-containing protein</fullName>
    </recommendedName>
</protein>
<accession>A0A1A5I841</accession>
<dbReference type="PIRSF" id="PIRSF033303">
    <property type="entry name" value="UCP033303"/>
    <property type="match status" value="1"/>
</dbReference>
<dbReference type="Proteomes" id="UP000093748">
    <property type="component" value="Unassembled WGS sequence"/>
</dbReference>
<evidence type="ECO:0008006" key="3">
    <source>
        <dbReference type="Google" id="ProtNLM"/>
    </source>
</evidence>
<dbReference type="InterPro" id="IPR009758">
    <property type="entry name" value="DUF1326"/>
</dbReference>
<dbReference type="OrthoDB" id="9802256at2"/>
<dbReference type="GeneID" id="66684770"/>
<dbReference type="InterPro" id="IPR014581">
    <property type="entry name" value="UCP033303"/>
</dbReference>
<name>A0A1A5I841_RHILI</name>
<dbReference type="AlphaFoldDB" id="A0A1A5I841"/>